<evidence type="ECO:0000256" key="3">
    <source>
        <dbReference type="ARBA" id="ARBA00023002"/>
    </source>
</evidence>
<dbReference type="SUPFAM" id="SSF51679">
    <property type="entry name" value="Bacterial luciferase-like"/>
    <property type="match status" value="1"/>
</dbReference>
<evidence type="ECO:0000256" key="5">
    <source>
        <dbReference type="ARBA" id="ARBA00033748"/>
    </source>
</evidence>
<dbReference type="InterPro" id="IPR051260">
    <property type="entry name" value="Diverse_substr_monoxygenases"/>
</dbReference>
<dbReference type="CDD" id="cd01095">
    <property type="entry name" value="Nitrilotriacetate_monoxgenase"/>
    <property type="match status" value="1"/>
</dbReference>
<dbReference type="InterPro" id="IPR011251">
    <property type="entry name" value="Luciferase-like_dom"/>
</dbReference>
<comment type="similarity">
    <text evidence="5">Belongs to the NtaA/SnaA/DszA monooxygenase family.</text>
</comment>
<accession>A0ABY9RPQ9</accession>
<dbReference type="Proteomes" id="UP001250858">
    <property type="component" value="Chromosome"/>
</dbReference>
<dbReference type="InterPro" id="IPR016215">
    <property type="entry name" value="NTA_MOA"/>
</dbReference>
<proteinExistence type="inferred from homology"/>
<keyword evidence="3" id="KW-0560">Oxidoreductase</keyword>
<dbReference type="Gene3D" id="3.20.20.30">
    <property type="entry name" value="Luciferase-like domain"/>
    <property type="match status" value="1"/>
</dbReference>
<name>A0ABY9RPQ9_9ACTN</name>
<dbReference type="PANTHER" id="PTHR30011:SF16">
    <property type="entry name" value="C2H2 FINGER DOMAIN TRANSCRIPTION FACTOR (EUROFUNG)-RELATED"/>
    <property type="match status" value="1"/>
</dbReference>
<keyword evidence="8" id="KW-1185">Reference proteome</keyword>
<sequence>MPHALAGRLALGVLLHGSGGHWAGWRHPEAHAAGQLDYAFHETLARELERGRVDVLFRPDLLAAWGDGPGLHRSARADHFEPLGLLSGLAGATRHIGVVATGSTTYWRPAQLARRFATADLLSGGRAGWNVVTSVLPQEAANFGRAPVPHDVRYQLAAAVLDDVRHRWDLAHAGDRALLAPPQGHPVLFQAGSSEAGRAFAARYAEVVFTDQRDLASARRFYADVKERVRAAGRRPEHVQVWPAFWPLVTATDEEAPRQVAALRALVHADVARQWLEENLGLDLSRHDLDGPLPEIPPTDRSEGRRELLLRMGRERSMTVRRLAEHFLSRQIVAGTPATIADHLQEWYEERGADGFMVSFPYLPGPLVDFVDHVIPELRRRGLFPDAYEGHGLRENLGLPRHPLARGGRRV</sequence>
<dbReference type="PANTHER" id="PTHR30011">
    <property type="entry name" value="ALKANESULFONATE MONOOXYGENASE-RELATED"/>
    <property type="match status" value="1"/>
</dbReference>
<evidence type="ECO:0000256" key="1">
    <source>
        <dbReference type="ARBA" id="ARBA00022630"/>
    </source>
</evidence>
<evidence type="ECO:0000313" key="7">
    <source>
        <dbReference type="EMBL" id="WMX44185.1"/>
    </source>
</evidence>
<evidence type="ECO:0000256" key="4">
    <source>
        <dbReference type="ARBA" id="ARBA00023033"/>
    </source>
</evidence>
<evidence type="ECO:0000256" key="2">
    <source>
        <dbReference type="ARBA" id="ARBA00022643"/>
    </source>
</evidence>
<reference evidence="7 8" key="1">
    <citation type="submission" date="2023-09" db="EMBL/GenBank/DDBJ databases">
        <title>Complete genome of Streptomyces roseicoloratus T14.</title>
        <authorList>
            <person name="Bashizi T."/>
            <person name="Kim M.-J."/>
            <person name="Lee G."/>
            <person name="Tagele S.B."/>
            <person name="Shin J.-H."/>
        </authorList>
    </citation>
    <scope>NUCLEOTIDE SEQUENCE [LARGE SCALE GENOMIC DNA]</scope>
    <source>
        <strain evidence="7 8">T14</strain>
    </source>
</reference>
<protein>
    <submittedName>
        <fullName evidence="7">LLM class flavin-dependent oxidoreductase</fullName>
    </submittedName>
</protein>
<evidence type="ECO:0000259" key="6">
    <source>
        <dbReference type="Pfam" id="PF00296"/>
    </source>
</evidence>
<evidence type="ECO:0000313" key="8">
    <source>
        <dbReference type="Proteomes" id="UP001250858"/>
    </source>
</evidence>
<dbReference type="EMBL" id="CP133762">
    <property type="protein sequence ID" value="WMX44185.1"/>
    <property type="molecule type" value="Genomic_DNA"/>
</dbReference>
<keyword evidence="2" id="KW-0288">FMN</keyword>
<keyword evidence="4" id="KW-0503">Monooxygenase</keyword>
<dbReference type="InterPro" id="IPR036661">
    <property type="entry name" value="Luciferase-like_sf"/>
</dbReference>
<dbReference type="RefSeq" id="WP_309547889.1">
    <property type="nucleotide sequence ID" value="NZ_CP133762.1"/>
</dbReference>
<keyword evidence="1" id="KW-0285">Flavoprotein</keyword>
<dbReference type="Pfam" id="PF00296">
    <property type="entry name" value="Bac_luciferase"/>
    <property type="match status" value="1"/>
</dbReference>
<dbReference type="PIRSF" id="PIRSF000337">
    <property type="entry name" value="NTA_MOA"/>
    <property type="match status" value="1"/>
</dbReference>
<organism evidence="7 8">
    <name type="scientific">Streptomyces roseicoloratus</name>
    <dbReference type="NCBI Taxonomy" id="2508722"/>
    <lineage>
        <taxon>Bacteria</taxon>
        <taxon>Bacillati</taxon>
        <taxon>Actinomycetota</taxon>
        <taxon>Actinomycetes</taxon>
        <taxon>Kitasatosporales</taxon>
        <taxon>Streptomycetaceae</taxon>
        <taxon>Streptomyces</taxon>
    </lineage>
</organism>
<gene>
    <name evidence="7" type="ORF">RGF97_03990</name>
</gene>
<feature type="domain" description="Luciferase-like" evidence="6">
    <location>
        <begin position="20"/>
        <end position="354"/>
    </location>
</feature>